<dbReference type="Pfam" id="PF08310">
    <property type="entry name" value="LGFP"/>
    <property type="match status" value="4"/>
</dbReference>
<reference evidence="1" key="1">
    <citation type="submission" date="2024-05" db="EMBL/GenBank/DDBJ databases">
        <authorList>
            <person name="Kim S."/>
            <person name="Heo J."/>
            <person name="Choi H."/>
            <person name="Choi Y."/>
            <person name="Kwon S.-W."/>
            <person name="Kim Y."/>
        </authorList>
    </citation>
    <scope>NUCLEOTIDE SEQUENCE</scope>
    <source>
        <strain evidence="1">KACC 23699</strain>
    </source>
</reference>
<proteinExistence type="predicted"/>
<dbReference type="AlphaFoldDB" id="A0AAU7JYP4"/>
<dbReference type="EMBL" id="CP157483">
    <property type="protein sequence ID" value="XBO45290.1"/>
    <property type="molecule type" value="Genomic_DNA"/>
</dbReference>
<protein>
    <recommendedName>
        <fullName evidence="2">LGFP repeat-containing protein</fullName>
    </recommendedName>
</protein>
<dbReference type="RefSeq" id="WP_406832782.1">
    <property type="nucleotide sequence ID" value="NZ_CP157483.1"/>
</dbReference>
<name>A0AAU7JYP4_9MICO</name>
<gene>
    <name evidence="1" type="ORF">ABEG17_08160</name>
</gene>
<organism evidence="1">
    <name type="scientific">Pedococcus sp. KACC 23699</name>
    <dbReference type="NCBI Taxonomy" id="3149228"/>
    <lineage>
        <taxon>Bacteria</taxon>
        <taxon>Bacillati</taxon>
        <taxon>Actinomycetota</taxon>
        <taxon>Actinomycetes</taxon>
        <taxon>Micrococcales</taxon>
        <taxon>Intrasporangiaceae</taxon>
        <taxon>Pedococcus</taxon>
    </lineage>
</organism>
<accession>A0AAU7JYP4</accession>
<sequence>MSTLDDLNAGPGGLAGFVSAVSRRLRPVSRRDLFVGAAVAGSALATNPKSYVLRPEPAYATICGPGNTASSGWTVFCATVNKGANACPPGSFAAGWWKAADSSWCGGGYRYIVDCNASCSKCSTGCSDGICDNKCWSCSCGTGSTATCDQRRVCCNAFRYGQCNTQVKCSGGVHCRVVSCVAPYKWAACTTTSLQDNRTNEHSSPLLPRWGVIEQKYRDVGAQGSFLKASLGPIKANGDSRGTRVDYQGGSIYTTSKTGTRAVPNVVKSVWTQVDGINGLLGYPTSDWLTGRAQGGWIQLFERGAIADSPSTPTKVVYGDAYTAWSSAKREAGVLGYPKSNRYSGMAGGGWRQEFQSGWVVDSPSTPVKIVYGEAFAAWTRVGRETGRLGYPVSNRYGAMADSGWRQEFQKGVIIDSASTTTQAISGVIHTAWVAGGREGGSLHYPTGAQGTDARGIYQNFQGGDVWALGSGPGRRVLGAVRVEWKAQGGAGGRYGYPLTDTQTLPDGSLSCTFEGGTITVPA</sequence>
<evidence type="ECO:0000313" key="1">
    <source>
        <dbReference type="EMBL" id="XBO45290.1"/>
    </source>
</evidence>
<dbReference type="InterPro" id="IPR006311">
    <property type="entry name" value="TAT_signal"/>
</dbReference>
<evidence type="ECO:0008006" key="2">
    <source>
        <dbReference type="Google" id="ProtNLM"/>
    </source>
</evidence>
<dbReference type="PROSITE" id="PS51318">
    <property type="entry name" value="TAT"/>
    <property type="match status" value="1"/>
</dbReference>
<dbReference type="InterPro" id="IPR013207">
    <property type="entry name" value="LGFP"/>
</dbReference>